<dbReference type="EMBL" id="LXQA011418914">
    <property type="protein sequence ID" value="MCI96594.1"/>
    <property type="molecule type" value="Genomic_DNA"/>
</dbReference>
<proteinExistence type="predicted"/>
<accession>A0A392W7H9</accession>
<comment type="caution">
    <text evidence="1">The sequence shown here is derived from an EMBL/GenBank/DDBJ whole genome shotgun (WGS) entry which is preliminary data.</text>
</comment>
<dbReference type="Proteomes" id="UP000265520">
    <property type="component" value="Unassembled WGS sequence"/>
</dbReference>
<reference evidence="1 2" key="1">
    <citation type="journal article" date="2018" name="Front. Plant Sci.">
        <title>Red Clover (Trifolium pratense) and Zigzag Clover (T. medium) - A Picture of Genomic Similarities and Differences.</title>
        <authorList>
            <person name="Dluhosova J."/>
            <person name="Istvanek J."/>
            <person name="Nedelnik J."/>
            <person name="Repkova J."/>
        </authorList>
    </citation>
    <scope>NUCLEOTIDE SEQUENCE [LARGE SCALE GENOMIC DNA]</scope>
    <source>
        <strain evidence="2">cv. 10/8</strain>
        <tissue evidence="1">Leaf</tissue>
    </source>
</reference>
<protein>
    <submittedName>
        <fullName evidence="1">Uncharacterized protein</fullName>
    </submittedName>
</protein>
<name>A0A392W7H9_9FABA</name>
<feature type="non-terminal residue" evidence="1">
    <location>
        <position position="1"/>
    </location>
</feature>
<organism evidence="1 2">
    <name type="scientific">Trifolium medium</name>
    <dbReference type="NCBI Taxonomy" id="97028"/>
    <lineage>
        <taxon>Eukaryota</taxon>
        <taxon>Viridiplantae</taxon>
        <taxon>Streptophyta</taxon>
        <taxon>Embryophyta</taxon>
        <taxon>Tracheophyta</taxon>
        <taxon>Spermatophyta</taxon>
        <taxon>Magnoliopsida</taxon>
        <taxon>eudicotyledons</taxon>
        <taxon>Gunneridae</taxon>
        <taxon>Pentapetalae</taxon>
        <taxon>rosids</taxon>
        <taxon>fabids</taxon>
        <taxon>Fabales</taxon>
        <taxon>Fabaceae</taxon>
        <taxon>Papilionoideae</taxon>
        <taxon>50 kb inversion clade</taxon>
        <taxon>NPAAA clade</taxon>
        <taxon>Hologalegina</taxon>
        <taxon>IRL clade</taxon>
        <taxon>Trifolieae</taxon>
        <taxon>Trifolium</taxon>
    </lineage>
</organism>
<keyword evidence="2" id="KW-1185">Reference proteome</keyword>
<dbReference type="AlphaFoldDB" id="A0A392W7H9"/>
<sequence length="41" mass="4580">IEMEIAMMEMAICDEVRMVWFAICDGDGNSALVCDLRTVVV</sequence>
<evidence type="ECO:0000313" key="1">
    <source>
        <dbReference type="EMBL" id="MCI96594.1"/>
    </source>
</evidence>
<evidence type="ECO:0000313" key="2">
    <source>
        <dbReference type="Proteomes" id="UP000265520"/>
    </source>
</evidence>